<dbReference type="InterPro" id="IPR050482">
    <property type="entry name" value="Sensor_HK_TwoCompSys"/>
</dbReference>
<dbReference type="Pfam" id="PF02518">
    <property type="entry name" value="HATPase_c"/>
    <property type="match status" value="1"/>
</dbReference>
<accession>A0A1Z4EF23</accession>
<gene>
    <name evidence="11" type="ORF">MSG_01406</name>
</gene>
<dbReference type="EMBL" id="AP018164">
    <property type="protein sequence ID" value="BAX91563.1"/>
    <property type="molecule type" value="Genomic_DNA"/>
</dbReference>
<dbReference type="InterPro" id="IPR036890">
    <property type="entry name" value="HATPase_C_sf"/>
</dbReference>
<evidence type="ECO:0000259" key="10">
    <source>
        <dbReference type="SMART" id="SM00387"/>
    </source>
</evidence>
<proteinExistence type="predicted"/>
<dbReference type="SUPFAM" id="SSF55874">
    <property type="entry name" value="ATPase domain of HSP90 chaperone/DNA topoisomerase II/histidine kinase"/>
    <property type="match status" value="1"/>
</dbReference>
<dbReference type="PANTHER" id="PTHR24421:SF10">
    <property type="entry name" value="NITRATE_NITRITE SENSOR PROTEIN NARQ"/>
    <property type="match status" value="1"/>
</dbReference>
<reference evidence="12" key="1">
    <citation type="submission" date="2017-06" db="EMBL/GenBank/DDBJ databases">
        <title>Complete Genome Sequence of Mycobacterium shigaense.</title>
        <authorList>
            <person name="Fukano H."/>
            <person name="Yoshida M."/>
            <person name="Kazumi Y."/>
            <person name="Ogura Y."/>
            <person name="Mitarai S."/>
            <person name="Hayashi T."/>
            <person name="Hoshino Y."/>
        </authorList>
    </citation>
    <scope>NUCLEOTIDE SEQUENCE [LARGE SCALE GENOMIC DNA]</scope>
    <source>
        <strain evidence="12">UN-152</strain>
    </source>
</reference>
<evidence type="ECO:0000313" key="12">
    <source>
        <dbReference type="Proteomes" id="UP000217736"/>
    </source>
</evidence>
<keyword evidence="3" id="KW-0597">Phosphoprotein</keyword>
<dbReference type="KEGG" id="mshg:MSG_01406"/>
<evidence type="ECO:0000256" key="6">
    <source>
        <dbReference type="ARBA" id="ARBA00022777"/>
    </source>
</evidence>
<evidence type="ECO:0000256" key="2">
    <source>
        <dbReference type="ARBA" id="ARBA00012438"/>
    </source>
</evidence>
<dbReference type="GO" id="GO:0016020">
    <property type="term" value="C:membrane"/>
    <property type="evidence" value="ECO:0007669"/>
    <property type="project" value="InterPro"/>
</dbReference>
<feature type="domain" description="Histidine kinase/HSP90-like ATPase" evidence="10">
    <location>
        <begin position="300"/>
        <end position="394"/>
    </location>
</feature>
<evidence type="ECO:0000256" key="8">
    <source>
        <dbReference type="ARBA" id="ARBA00023012"/>
    </source>
</evidence>
<organism evidence="11 12">
    <name type="scientific">Mycobacterium shigaense</name>
    <dbReference type="NCBI Taxonomy" id="722731"/>
    <lineage>
        <taxon>Bacteria</taxon>
        <taxon>Bacillati</taxon>
        <taxon>Actinomycetota</taxon>
        <taxon>Actinomycetes</taxon>
        <taxon>Mycobacteriales</taxon>
        <taxon>Mycobacteriaceae</taxon>
        <taxon>Mycobacterium</taxon>
        <taxon>Mycobacterium simiae complex</taxon>
    </lineage>
</organism>
<comment type="catalytic activity">
    <reaction evidence="1">
        <text>ATP + protein L-histidine = ADP + protein N-phospho-L-histidine.</text>
        <dbReference type="EC" id="2.7.13.3"/>
    </reaction>
</comment>
<dbReference type="Pfam" id="PF07730">
    <property type="entry name" value="HisKA_3"/>
    <property type="match status" value="1"/>
</dbReference>
<dbReference type="CDD" id="cd16917">
    <property type="entry name" value="HATPase_UhpB-NarQ-NarX-like"/>
    <property type="match status" value="1"/>
</dbReference>
<dbReference type="Gene3D" id="3.30.565.10">
    <property type="entry name" value="Histidine kinase-like ATPase, C-terminal domain"/>
    <property type="match status" value="1"/>
</dbReference>
<dbReference type="SMART" id="SM00387">
    <property type="entry name" value="HATPase_c"/>
    <property type="match status" value="1"/>
</dbReference>
<feature type="transmembrane region" description="Helical" evidence="9">
    <location>
        <begin position="159"/>
        <end position="179"/>
    </location>
</feature>
<dbReference type="InterPro" id="IPR003594">
    <property type="entry name" value="HATPase_dom"/>
</dbReference>
<keyword evidence="9" id="KW-0472">Membrane</keyword>
<dbReference type="GO" id="GO:0046983">
    <property type="term" value="F:protein dimerization activity"/>
    <property type="evidence" value="ECO:0007669"/>
    <property type="project" value="InterPro"/>
</dbReference>
<protein>
    <recommendedName>
        <fullName evidence="2">histidine kinase</fullName>
        <ecNumber evidence="2">2.7.13.3</ecNumber>
    </recommendedName>
</protein>
<name>A0A1Z4EF23_9MYCO</name>
<evidence type="ECO:0000256" key="5">
    <source>
        <dbReference type="ARBA" id="ARBA00022741"/>
    </source>
</evidence>
<dbReference type="OrthoDB" id="5242012at2"/>
<evidence type="ECO:0000256" key="4">
    <source>
        <dbReference type="ARBA" id="ARBA00022679"/>
    </source>
</evidence>
<keyword evidence="6 11" id="KW-0418">Kinase</keyword>
<keyword evidence="8" id="KW-0902">Two-component regulatory system</keyword>
<keyword evidence="5" id="KW-0547">Nucleotide-binding</keyword>
<dbReference type="RefSeq" id="WP_096438241.1">
    <property type="nucleotide sequence ID" value="NZ_AP018164.1"/>
</dbReference>
<keyword evidence="7" id="KW-0067">ATP-binding</keyword>
<dbReference type="AlphaFoldDB" id="A0A1Z4EF23"/>
<keyword evidence="9" id="KW-1133">Transmembrane helix</keyword>
<dbReference type="GO" id="GO:0005524">
    <property type="term" value="F:ATP binding"/>
    <property type="evidence" value="ECO:0007669"/>
    <property type="project" value="UniProtKB-KW"/>
</dbReference>
<keyword evidence="4" id="KW-0808">Transferase</keyword>
<dbReference type="GO" id="GO:0000155">
    <property type="term" value="F:phosphorelay sensor kinase activity"/>
    <property type="evidence" value="ECO:0007669"/>
    <property type="project" value="InterPro"/>
</dbReference>
<feature type="transmembrane region" description="Helical" evidence="9">
    <location>
        <begin position="43"/>
        <end position="64"/>
    </location>
</feature>
<keyword evidence="9" id="KW-0812">Transmembrane</keyword>
<feature type="transmembrane region" description="Helical" evidence="9">
    <location>
        <begin position="121"/>
        <end position="139"/>
    </location>
</feature>
<feature type="transmembrane region" description="Helical" evidence="9">
    <location>
        <begin position="15"/>
        <end position="36"/>
    </location>
</feature>
<dbReference type="InterPro" id="IPR011712">
    <property type="entry name" value="Sig_transdc_His_kin_sub3_dim/P"/>
</dbReference>
<evidence type="ECO:0000313" key="11">
    <source>
        <dbReference type="EMBL" id="BAX91563.1"/>
    </source>
</evidence>
<dbReference type="EC" id="2.7.13.3" evidence="2"/>
<dbReference type="PANTHER" id="PTHR24421">
    <property type="entry name" value="NITRATE/NITRITE SENSOR PROTEIN NARX-RELATED"/>
    <property type="match status" value="1"/>
</dbReference>
<dbReference type="Gene3D" id="1.20.5.1930">
    <property type="match status" value="1"/>
</dbReference>
<sequence>MWISDLSRGVPGTMLKLFVAGEVIAWSISTPVALALHAWVMRSAWVLALALICVAESAVQVASLRLALSHKNQQAVTLMCVGNWVGALMVTFVAPVLLPVVALAALLPVIFAERYVRGRRLLAFTATTAGCLLALGALAGLQDVSGLSDKLPKSVGNTFVIAGLPAMAILILLVAWNNAAALRNTAKELAASRSRLIAATDNERRRLERDLHDGAQQHLVALAVLLQLARTAEQDAASSLLLEASQVLDTAITEIRRLAHGIYPPLLVSGGLAHALPAAAAHAAVPVDLNLNGLARYPTEIEAALYYCTTEALQNAAKHGGPNTKAAVSAHTDGHTLTITISDTGRGFSRASDGAGLTNMKDRLAAIGGRLEIATAPSRGTRIAAIVTCAPLPTSSPGADQLPV</sequence>
<evidence type="ECO:0000256" key="7">
    <source>
        <dbReference type="ARBA" id="ARBA00022840"/>
    </source>
</evidence>
<dbReference type="Proteomes" id="UP000217736">
    <property type="component" value="Chromosome"/>
</dbReference>
<keyword evidence="12" id="KW-1185">Reference proteome</keyword>
<evidence type="ECO:0000256" key="9">
    <source>
        <dbReference type="SAM" id="Phobius"/>
    </source>
</evidence>
<evidence type="ECO:0000256" key="3">
    <source>
        <dbReference type="ARBA" id="ARBA00022553"/>
    </source>
</evidence>
<evidence type="ECO:0000256" key="1">
    <source>
        <dbReference type="ARBA" id="ARBA00000085"/>
    </source>
</evidence>
<feature type="transmembrane region" description="Helical" evidence="9">
    <location>
        <begin position="84"/>
        <end position="109"/>
    </location>
</feature>